<dbReference type="PRINTS" id="PR00080">
    <property type="entry name" value="SDRFAMILY"/>
</dbReference>
<dbReference type="eggNOG" id="COG1028">
    <property type="taxonomic scope" value="Bacteria"/>
</dbReference>
<evidence type="ECO:0000313" key="3">
    <source>
        <dbReference type="Proteomes" id="UP000002012"/>
    </source>
</evidence>
<gene>
    <name evidence="2" type="ordered locus">Dacet_2005</name>
</gene>
<reference evidence="2 3" key="1">
    <citation type="journal article" date="2010" name="Stand. Genomic Sci.">
        <title>Complete genome sequence of Denitrovibrio acetiphilus type strain (N2460).</title>
        <authorList>
            <person name="Kiss H."/>
            <person name="Lang E."/>
            <person name="Lapidus A."/>
            <person name="Copeland A."/>
            <person name="Nolan M."/>
            <person name="Glavina Del Rio T."/>
            <person name="Chen F."/>
            <person name="Lucas S."/>
            <person name="Tice H."/>
            <person name="Cheng J.F."/>
            <person name="Han C."/>
            <person name="Goodwin L."/>
            <person name="Pitluck S."/>
            <person name="Liolios K."/>
            <person name="Pati A."/>
            <person name="Ivanova N."/>
            <person name="Mavromatis K."/>
            <person name="Chen A."/>
            <person name="Palaniappan K."/>
            <person name="Land M."/>
            <person name="Hauser L."/>
            <person name="Chang Y.J."/>
            <person name="Jeffries C.D."/>
            <person name="Detter J.C."/>
            <person name="Brettin T."/>
            <person name="Spring S."/>
            <person name="Rohde M."/>
            <person name="Goker M."/>
            <person name="Woyke T."/>
            <person name="Bristow J."/>
            <person name="Eisen J.A."/>
            <person name="Markowitz V."/>
            <person name="Hugenholtz P."/>
            <person name="Kyrpides N.C."/>
            <person name="Klenk H.P."/>
        </authorList>
    </citation>
    <scope>NUCLEOTIDE SEQUENCE [LARGE SCALE GENOMIC DNA]</scope>
    <source>
        <strain evidence="3">DSM 12809 / NBRC 114555 / N2460</strain>
    </source>
</reference>
<evidence type="ECO:0000313" key="2">
    <source>
        <dbReference type="EMBL" id="ADD68768.1"/>
    </source>
</evidence>
<proteinExistence type="inferred from homology"/>
<dbReference type="GO" id="GO:0016616">
    <property type="term" value="F:oxidoreductase activity, acting on the CH-OH group of donors, NAD or NADP as acceptor"/>
    <property type="evidence" value="ECO:0007669"/>
    <property type="project" value="TreeGrafter"/>
</dbReference>
<dbReference type="Proteomes" id="UP000002012">
    <property type="component" value="Chromosome"/>
</dbReference>
<name>D4H1K8_DENA2</name>
<dbReference type="PRINTS" id="PR00081">
    <property type="entry name" value="GDHRDH"/>
</dbReference>
<dbReference type="PROSITE" id="PS00061">
    <property type="entry name" value="ADH_SHORT"/>
    <property type="match status" value="1"/>
</dbReference>
<dbReference type="EMBL" id="CP001968">
    <property type="protein sequence ID" value="ADD68768.1"/>
    <property type="molecule type" value="Genomic_DNA"/>
</dbReference>
<dbReference type="AlphaFoldDB" id="D4H1K8"/>
<dbReference type="Pfam" id="PF00106">
    <property type="entry name" value="adh_short"/>
    <property type="match status" value="1"/>
</dbReference>
<comment type="similarity">
    <text evidence="1">Belongs to the short-chain dehydrogenases/reductases (SDR) family.</text>
</comment>
<dbReference type="InterPro" id="IPR002347">
    <property type="entry name" value="SDR_fam"/>
</dbReference>
<sequence>MSKKIVISGVSKGLGYQLAEAFTVMGHKVAGCSRSGEGPCCMVLCSSVDITEPLSVKAFADNVISVMGAPDILINNAAVMNRPANVWEVPADEFNMLMDINVSGTMNVIRAFYPAMEKSGEGVIVNMSSGWGRSVSPKVAPYCASKYAIEGLSMAMAQEVHGGIAVVSLNPGFINTDMVKGVFGTEASSAEDPAEWGKRASSFILKLGRNDNGKQLTV</sequence>
<dbReference type="Gene3D" id="3.40.50.720">
    <property type="entry name" value="NAD(P)-binding Rossmann-like Domain"/>
    <property type="match status" value="1"/>
</dbReference>
<protein>
    <submittedName>
        <fullName evidence="2">Short-chain dehydrogenase/reductase SDR</fullName>
    </submittedName>
</protein>
<dbReference type="STRING" id="522772.Dacet_2005"/>
<dbReference type="InterPro" id="IPR036291">
    <property type="entry name" value="NAD(P)-bd_dom_sf"/>
</dbReference>
<dbReference type="PANTHER" id="PTHR45267:SF2">
    <property type="entry name" value="NADPH-DEPENDENT PTERIN ALDEHYDE REDUCTASE"/>
    <property type="match status" value="1"/>
</dbReference>
<dbReference type="PANTHER" id="PTHR45267">
    <property type="match status" value="1"/>
</dbReference>
<dbReference type="OrthoDB" id="9775296at2"/>
<dbReference type="KEGG" id="dap:Dacet_2005"/>
<accession>D4H1K8</accession>
<dbReference type="InParanoid" id="D4H1K8"/>
<evidence type="ECO:0000256" key="1">
    <source>
        <dbReference type="RuleBase" id="RU000363"/>
    </source>
</evidence>
<dbReference type="InterPro" id="IPR053241">
    <property type="entry name" value="NADPH_pterin_aldehyde_rdct"/>
</dbReference>
<dbReference type="InterPro" id="IPR020904">
    <property type="entry name" value="Sc_DH/Rdtase_CS"/>
</dbReference>
<organism evidence="2 3">
    <name type="scientific">Denitrovibrio acetiphilus (strain DSM 12809 / NBRC 114555 / N2460)</name>
    <dbReference type="NCBI Taxonomy" id="522772"/>
    <lineage>
        <taxon>Bacteria</taxon>
        <taxon>Pseudomonadati</taxon>
        <taxon>Deferribacterota</taxon>
        <taxon>Deferribacteres</taxon>
        <taxon>Deferribacterales</taxon>
        <taxon>Geovibrionaceae</taxon>
        <taxon>Denitrovibrio</taxon>
    </lineage>
</organism>
<dbReference type="GO" id="GO:0005829">
    <property type="term" value="C:cytosol"/>
    <property type="evidence" value="ECO:0007669"/>
    <property type="project" value="TreeGrafter"/>
</dbReference>
<dbReference type="RefSeq" id="WP_013011272.1">
    <property type="nucleotide sequence ID" value="NC_013943.1"/>
</dbReference>
<dbReference type="HOGENOM" id="CLU_010194_2_10_0"/>
<keyword evidence="3" id="KW-1185">Reference proteome</keyword>
<dbReference type="SUPFAM" id="SSF51735">
    <property type="entry name" value="NAD(P)-binding Rossmann-fold domains"/>
    <property type="match status" value="1"/>
</dbReference>
<dbReference type="PaxDb" id="522772-Dacet_2005"/>